<protein>
    <submittedName>
        <fullName evidence="2">Uncharacterized protein</fullName>
    </submittedName>
</protein>
<reference evidence="2" key="1">
    <citation type="submission" date="2020-07" db="EMBL/GenBank/DDBJ databases">
        <authorList>
            <person name="Lin J."/>
        </authorList>
    </citation>
    <scope>NUCLEOTIDE SEQUENCE</scope>
</reference>
<name>A0A6V7Q0A6_ANACO</name>
<gene>
    <name evidence="2" type="ORF">CB5_LOCUS19654</name>
</gene>
<sequence>MKDGKCSKYFPKKFNSGTVIDDDGYPIYKRRDDGSTVEKNAFYQSTSESEHLQDEMKMYYDYKFCFEAFDRTLRDILRFSNPSSCEKPFWGKVIVLEVISSKFFLLFLKGQDKILFLQLLILLIFGVLLRRDEKVLKVDTKCGDGDAGEKNDGEEIIEIPDEFLIKESTNPIASIVDSTYPSLIESYVVEALGGPQIVADVAPRSHLIAQAS</sequence>
<keyword evidence="1" id="KW-0812">Transmembrane</keyword>
<dbReference type="EMBL" id="LR862131">
    <property type="protein sequence ID" value="CAD1836443.1"/>
    <property type="molecule type" value="Genomic_DNA"/>
</dbReference>
<evidence type="ECO:0000313" key="2">
    <source>
        <dbReference type="EMBL" id="CAD1836443.1"/>
    </source>
</evidence>
<feature type="transmembrane region" description="Helical" evidence="1">
    <location>
        <begin position="114"/>
        <end position="131"/>
    </location>
</feature>
<dbReference type="PANTHER" id="PTHR10492">
    <property type="match status" value="1"/>
</dbReference>
<organism evidence="2">
    <name type="scientific">Ananas comosus var. bracteatus</name>
    <name type="common">red pineapple</name>
    <dbReference type="NCBI Taxonomy" id="296719"/>
    <lineage>
        <taxon>Eukaryota</taxon>
        <taxon>Viridiplantae</taxon>
        <taxon>Streptophyta</taxon>
        <taxon>Embryophyta</taxon>
        <taxon>Tracheophyta</taxon>
        <taxon>Spermatophyta</taxon>
        <taxon>Magnoliopsida</taxon>
        <taxon>Liliopsida</taxon>
        <taxon>Poales</taxon>
        <taxon>Bromeliaceae</taxon>
        <taxon>Bromelioideae</taxon>
        <taxon>Ananas</taxon>
    </lineage>
</organism>
<dbReference type="PANTHER" id="PTHR10492:SF57">
    <property type="entry name" value="ATP-DEPENDENT DNA HELICASE"/>
    <property type="match status" value="1"/>
</dbReference>
<accession>A0A6V7Q0A6</accession>
<keyword evidence="1" id="KW-1133">Transmembrane helix</keyword>
<proteinExistence type="predicted"/>
<keyword evidence="1" id="KW-0472">Membrane</keyword>
<evidence type="ECO:0000256" key="1">
    <source>
        <dbReference type="SAM" id="Phobius"/>
    </source>
</evidence>
<dbReference type="AlphaFoldDB" id="A0A6V7Q0A6"/>